<keyword evidence="3 4" id="KW-0472">Membrane</keyword>
<feature type="transmembrane region" description="Helical" evidence="4">
    <location>
        <begin position="362"/>
        <end position="380"/>
    </location>
</feature>
<dbReference type="PANTHER" id="PTHR23531">
    <property type="entry name" value="QUINOLENE RESISTANCE PROTEIN NORA"/>
    <property type="match status" value="1"/>
</dbReference>
<feature type="transmembrane region" description="Helical" evidence="4">
    <location>
        <begin position="335"/>
        <end position="356"/>
    </location>
</feature>
<feature type="transmembrane region" description="Helical" evidence="4">
    <location>
        <begin position="162"/>
        <end position="183"/>
    </location>
</feature>
<keyword evidence="2 4" id="KW-1133">Transmembrane helix</keyword>
<evidence type="ECO:0000256" key="1">
    <source>
        <dbReference type="ARBA" id="ARBA00022692"/>
    </source>
</evidence>
<feature type="transmembrane region" description="Helical" evidence="4">
    <location>
        <begin position="135"/>
        <end position="156"/>
    </location>
</feature>
<dbReference type="InterPro" id="IPR020846">
    <property type="entry name" value="MFS_dom"/>
</dbReference>
<evidence type="ECO:0000259" key="5">
    <source>
        <dbReference type="PROSITE" id="PS50850"/>
    </source>
</evidence>
<feature type="transmembrane region" description="Helical" evidence="4">
    <location>
        <begin position="272"/>
        <end position="291"/>
    </location>
</feature>
<evidence type="ECO:0000256" key="3">
    <source>
        <dbReference type="ARBA" id="ARBA00023136"/>
    </source>
</evidence>
<accession>A0A212KB34</accession>
<dbReference type="InterPro" id="IPR052714">
    <property type="entry name" value="MFS_Exporter"/>
</dbReference>
<proteinExistence type="predicted"/>
<feature type="domain" description="Major facilitator superfamily (MFS) profile" evidence="5">
    <location>
        <begin position="6"/>
        <end position="385"/>
    </location>
</feature>
<keyword evidence="1 4" id="KW-0812">Transmembrane</keyword>
<dbReference type="PROSITE" id="PS50850">
    <property type="entry name" value="MFS"/>
    <property type="match status" value="1"/>
</dbReference>
<feature type="transmembrane region" description="Helical" evidence="4">
    <location>
        <begin position="297"/>
        <end position="323"/>
    </location>
</feature>
<dbReference type="Pfam" id="PF07690">
    <property type="entry name" value="MFS_1"/>
    <property type="match status" value="1"/>
</dbReference>
<dbReference type="CDD" id="cd17489">
    <property type="entry name" value="MFS_YfcJ_like"/>
    <property type="match status" value="1"/>
</dbReference>
<sequence>MIFTRNFVIVALINFFVMTAYYLLFVISSPYAADRFNASPSMAGLVAGMILMGCLAGRFFTGRIIAKTGFRVVLFSSIILYTASLGLYLLVDNLPFLMAVRFLNGIGVGCIGTVTSTLVVHIIPPHLHGQGINYFSLSSILALAFGPFFGLLLLQYVTFTEIFLLCAALGVVCFALAALLTVPPLEEDPVEAGATDSAFSLSSYIEYAAVPIGTMVLVICAGYGGVQAFMAFYAAEAGLDGIASTFFLIYAATAFCLRPIAGKMLDKRTPNVVIYPALILSSLGFLLLGTMPSATGLMLAGFLLGAGVSNIQTASQTISVRLVSKRRFGPATSTYFIFLDLGVGMGPYFLGFTVPYAGYKGMYLACMGLALISIPLYFLVHGRKAKRPS</sequence>
<feature type="transmembrane region" description="Helical" evidence="4">
    <location>
        <begin position="204"/>
        <end position="235"/>
    </location>
</feature>
<evidence type="ECO:0000313" key="6">
    <source>
        <dbReference type="EMBL" id="SBW08949.1"/>
    </source>
</evidence>
<gene>
    <name evidence="6" type="ORF">KL86DPRO_50029</name>
</gene>
<name>A0A212KB34_9DELT</name>
<dbReference type="InterPro" id="IPR036259">
    <property type="entry name" value="MFS_trans_sf"/>
</dbReference>
<dbReference type="Gene3D" id="1.20.1250.20">
    <property type="entry name" value="MFS general substrate transporter like domains"/>
    <property type="match status" value="1"/>
</dbReference>
<dbReference type="InterPro" id="IPR011701">
    <property type="entry name" value="MFS"/>
</dbReference>
<feature type="transmembrane region" description="Helical" evidence="4">
    <location>
        <begin position="241"/>
        <end position="260"/>
    </location>
</feature>
<feature type="transmembrane region" description="Helical" evidence="4">
    <location>
        <begin position="72"/>
        <end position="90"/>
    </location>
</feature>
<evidence type="ECO:0000256" key="4">
    <source>
        <dbReference type="SAM" id="Phobius"/>
    </source>
</evidence>
<dbReference type="SUPFAM" id="SSF103473">
    <property type="entry name" value="MFS general substrate transporter"/>
    <property type="match status" value="1"/>
</dbReference>
<dbReference type="EMBL" id="FLUQ01000005">
    <property type="protein sequence ID" value="SBW08949.1"/>
    <property type="molecule type" value="Genomic_DNA"/>
</dbReference>
<organism evidence="6">
    <name type="scientific">uncultured delta proteobacterium</name>
    <dbReference type="NCBI Taxonomy" id="34034"/>
    <lineage>
        <taxon>Bacteria</taxon>
        <taxon>Deltaproteobacteria</taxon>
        <taxon>environmental samples</taxon>
    </lineage>
</organism>
<dbReference type="PANTHER" id="PTHR23531:SF1">
    <property type="entry name" value="QUINOLENE RESISTANCE PROTEIN NORA"/>
    <property type="match status" value="1"/>
</dbReference>
<protein>
    <recommendedName>
        <fullName evidence="5">Major facilitator superfamily (MFS) profile domain-containing protein</fullName>
    </recommendedName>
</protein>
<dbReference type="AlphaFoldDB" id="A0A212KB34"/>
<feature type="transmembrane region" description="Helical" evidence="4">
    <location>
        <begin position="7"/>
        <end position="29"/>
    </location>
</feature>
<feature type="transmembrane region" description="Helical" evidence="4">
    <location>
        <begin position="41"/>
        <end position="60"/>
    </location>
</feature>
<dbReference type="GO" id="GO:0022857">
    <property type="term" value="F:transmembrane transporter activity"/>
    <property type="evidence" value="ECO:0007669"/>
    <property type="project" value="InterPro"/>
</dbReference>
<feature type="transmembrane region" description="Helical" evidence="4">
    <location>
        <begin position="102"/>
        <end position="123"/>
    </location>
</feature>
<evidence type="ECO:0000256" key="2">
    <source>
        <dbReference type="ARBA" id="ARBA00022989"/>
    </source>
</evidence>
<reference evidence="6" key="1">
    <citation type="submission" date="2016-04" db="EMBL/GenBank/DDBJ databases">
        <authorList>
            <person name="Evans L.H."/>
            <person name="Alamgir A."/>
            <person name="Owens N."/>
            <person name="Weber N.D."/>
            <person name="Virtaneva K."/>
            <person name="Barbian K."/>
            <person name="Babar A."/>
            <person name="Rosenke K."/>
        </authorList>
    </citation>
    <scope>NUCLEOTIDE SEQUENCE</scope>
    <source>
        <strain evidence="6">86</strain>
    </source>
</reference>